<dbReference type="OrthoDB" id="7664046at2759"/>
<evidence type="ECO:0000256" key="1">
    <source>
        <dbReference type="SAM" id="MobiDB-lite"/>
    </source>
</evidence>
<proteinExistence type="predicted"/>
<dbReference type="RefSeq" id="XP_014474123.1">
    <property type="nucleotide sequence ID" value="XM_014618637.1"/>
</dbReference>
<evidence type="ECO:0000313" key="3">
    <source>
        <dbReference type="RefSeq" id="XP_014474123.1"/>
    </source>
</evidence>
<evidence type="ECO:0000313" key="2">
    <source>
        <dbReference type="Proteomes" id="UP000515204"/>
    </source>
</evidence>
<accession>A0A6P3X744</accession>
<dbReference type="GeneID" id="106744150"/>
<organism evidence="2 3">
    <name type="scientific">Dinoponera quadriceps</name>
    <name type="common">South American ant</name>
    <dbReference type="NCBI Taxonomy" id="609295"/>
    <lineage>
        <taxon>Eukaryota</taxon>
        <taxon>Metazoa</taxon>
        <taxon>Ecdysozoa</taxon>
        <taxon>Arthropoda</taxon>
        <taxon>Hexapoda</taxon>
        <taxon>Insecta</taxon>
        <taxon>Pterygota</taxon>
        <taxon>Neoptera</taxon>
        <taxon>Endopterygota</taxon>
        <taxon>Hymenoptera</taxon>
        <taxon>Apocrita</taxon>
        <taxon>Aculeata</taxon>
        <taxon>Formicoidea</taxon>
        <taxon>Formicidae</taxon>
        <taxon>Ponerinae</taxon>
        <taxon>Ponerini</taxon>
        <taxon>Dinoponera</taxon>
    </lineage>
</organism>
<dbReference type="AlphaFoldDB" id="A0A6P3X744"/>
<dbReference type="KEGG" id="dqu:106744150"/>
<gene>
    <name evidence="3" type="primary">LOC106744150</name>
</gene>
<feature type="region of interest" description="Disordered" evidence="1">
    <location>
        <begin position="1"/>
        <end position="45"/>
    </location>
</feature>
<sequence>MSKRRQESSEYENVQSSDDEFHMDYFGEPNEYTDDDDFNSNSDSGSDIIVPKENVYMLKKLKYYPYVKDEFEIRGESMFWQLRKDSFWQKINTVHPGTAHVVAITILDLPAFDRKSVVDCWGTILYEIDETRFQMPVPFIRLSVTEIIDCSWIKFLDKNEHGAILALKSTSSTERIVNIQLSSDRINDQGEHDSKKKQLFRFLAKKTFEKIHKDIFSVKEHGSLTYCLIEILSIDSDEASLRIFARSVNQLHIILRLLQDKFPNMTVVEKVDKFMEAAMALIRELNLTRDKKSALEIQEAKLITDLLIP</sequence>
<name>A0A6P3X744_DINQU</name>
<protein>
    <submittedName>
        <fullName evidence="3">Uncharacterized protein LOC106744150</fullName>
    </submittedName>
</protein>
<reference evidence="3" key="1">
    <citation type="submission" date="2025-08" db="UniProtKB">
        <authorList>
            <consortium name="RefSeq"/>
        </authorList>
    </citation>
    <scope>IDENTIFICATION</scope>
</reference>
<dbReference type="Proteomes" id="UP000515204">
    <property type="component" value="Unplaced"/>
</dbReference>
<keyword evidence="2" id="KW-1185">Reference proteome</keyword>